<dbReference type="EMBL" id="JANVFO010000045">
    <property type="protein sequence ID" value="KAJ3725655.1"/>
    <property type="molecule type" value="Genomic_DNA"/>
</dbReference>
<dbReference type="GO" id="GO:0006906">
    <property type="term" value="P:vesicle fusion"/>
    <property type="evidence" value="ECO:0007669"/>
    <property type="project" value="TreeGrafter"/>
</dbReference>
<feature type="compositionally biased region" description="Basic and acidic residues" evidence="2">
    <location>
        <begin position="321"/>
        <end position="332"/>
    </location>
</feature>
<feature type="compositionally biased region" description="Polar residues" evidence="2">
    <location>
        <begin position="57"/>
        <end position="69"/>
    </location>
</feature>
<feature type="domain" description="T-SNARE coiled-coil homology" evidence="3">
    <location>
        <begin position="346"/>
        <end position="408"/>
    </location>
</feature>
<evidence type="ECO:0000256" key="2">
    <source>
        <dbReference type="SAM" id="MobiDB-lite"/>
    </source>
</evidence>
<evidence type="ECO:0000313" key="4">
    <source>
        <dbReference type="EMBL" id="KAJ3725655.1"/>
    </source>
</evidence>
<evidence type="ECO:0000313" key="5">
    <source>
        <dbReference type="Proteomes" id="UP001176059"/>
    </source>
</evidence>
<proteinExistence type="inferred from homology"/>
<feature type="region of interest" description="Disordered" evidence="2">
    <location>
        <begin position="1"/>
        <end position="80"/>
    </location>
</feature>
<dbReference type="PANTHER" id="PTHR19305">
    <property type="entry name" value="SYNAPTOSOMAL ASSOCIATED PROTEIN"/>
    <property type="match status" value="1"/>
</dbReference>
<reference evidence="4" key="1">
    <citation type="submission" date="2022-08" db="EMBL/GenBank/DDBJ databases">
        <authorList>
            <consortium name="DOE Joint Genome Institute"/>
            <person name="Min B."/>
            <person name="Sierra-Patev S."/>
            <person name="Naranjo-Ortiz M."/>
            <person name="Looney B."/>
            <person name="Konkel Z."/>
            <person name="Slot J.C."/>
            <person name="Sakamoto Y."/>
            <person name="Steenwyk J.L."/>
            <person name="Rokas A."/>
            <person name="Carro J."/>
            <person name="Camarero S."/>
            <person name="Ferreira P."/>
            <person name="Molpeceres G."/>
            <person name="Ruiz-duenas F.J."/>
            <person name="Serrano A."/>
            <person name="Henrissat B."/>
            <person name="Drula E."/>
            <person name="Hughes K.W."/>
            <person name="Mata J.L."/>
            <person name="Ishikawa N.K."/>
            <person name="Vargas-Isla R."/>
            <person name="Ushijima S."/>
            <person name="Smith C.A."/>
            <person name="Ahrendt S."/>
            <person name="Andreopoulos W."/>
            <person name="He G."/>
            <person name="LaButti K."/>
            <person name="Lipzen A."/>
            <person name="Ng V."/>
            <person name="Riley R."/>
            <person name="Sandor L."/>
            <person name="Barry K."/>
            <person name="Martinez A.T."/>
            <person name="Xiao Y."/>
            <person name="Gibbons J.G."/>
            <person name="Terashima K."/>
            <person name="Hibbett D.S."/>
            <person name="Grigoriev I.V."/>
        </authorList>
    </citation>
    <scope>NUCLEOTIDE SEQUENCE</scope>
    <source>
        <strain evidence="4">ET3784</strain>
    </source>
</reference>
<dbReference type="CDD" id="cd15886">
    <property type="entry name" value="SNARE_SEC9N"/>
    <property type="match status" value="1"/>
</dbReference>
<keyword evidence="5" id="KW-1185">Reference proteome</keyword>
<dbReference type="GO" id="GO:0006887">
    <property type="term" value="P:exocytosis"/>
    <property type="evidence" value="ECO:0007669"/>
    <property type="project" value="TreeGrafter"/>
</dbReference>
<comment type="caution">
    <text evidence="4">The sequence shown here is derived from an EMBL/GenBank/DDBJ whole genome shotgun (WGS) entry which is preliminary data.</text>
</comment>
<dbReference type="GO" id="GO:0031201">
    <property type="term" value="C:SNARE complex"/>
    <property type="evidence" value="ECO:0007669"/>
    <property type="project" value="TreeGrafter"/>
</dbReference>
<reference evidence="4" key="2">
    <citation type="journal article" date="2023" name="Proc. Natl. Acad. Sci. U.S.A.">
        <title>A global phylogenomic analysis of the shiitake genus Lentinula.</title>
        <authorList>
            <person name="Sierra-Patev S."/>
            <person name="Min B."/>
            <person name="Naranjo-Ortiz M."/>
            <person name="Looney B."/>
            <person name="Konkel Z."/>
            <person name="Slot J.C."/>
            <person name="Sakamoto Y."/>
            <person name="Steenwyk J.L."/>
            <person name="Rokas A."/>
            <person name="Carro J."/>
            <person name="Camarero S."/>
            <person name="Ferreira P."/>
            <person name="Molpeceres G."/>
            <person name="Ruiz-Duenas F.J."/>
            <person name="Serrano A."/>
            <person name="Henrissat B."/>
            <person name="Drula E."/>
            <person name="Hughes K.W."/>
            <person name="Mata J.L."/>
            <person name="Ishikawa N.K."/>
            <person name="Vargas-Isla R."/>
            <person name="Ushijima S."/>
            <person name="Smith C.A."/>
            <person name="Donoghue J."/>
            <person name="Ahrendt S."/>
            <person name="Andreopoulos W."/>
            <person name="He G."/>
            <person name="LaButti K."/>
            <person name="Lipzen A."/>
            <person name="Ng V."/>
            <person name="Riley R."/>
            <person name="Sandor L."/>
            <person name="Barry K."/>
            <person name="Martinez A.T."/>
            <person name="Xiao Y."/>
            <person name="Gibbons J.G."/>
            <person name="Terashima K."/>
            <person name="Grigoriev I.V."/>
            <person name="Hibbett D."/>
        </authorList>
    </citation>
    <scope>NUCLEOTIDE SEQUENCE</scope>
    <source>
        <strain evidence="4">ET3784</strain>
    </source>
</reference>
<feature type="region of interest" description="Disordered" evidence="2">
    <location>
        <begin position="304"/>
        <end position="332"/>
    </location>
</feature>
<dbReference type="PROSITE" id="PS50192">
    <property type="entry name" value="T_SNARE"/>
    <property type="match status" value="1"/>
</dbReference>
<dbReference type="GO" id="GO:0019905">
    <property type="term" value="F:syntaxin binding"/>
    <property type="evidence" value="ECO:0007669"/>
    <property type="project" value="TreeGrafter"/>
</dbReference>
<evidence type="ECO:0000256" key="1">
    <source>
        <dbReference type="ARBA" id="ARBA00009480"/>
    </source>
</evidence>
<dbReference type="GO" id="GO:0005886">
    <property type="term" value="C:plasma membrane"/>
    <property type="evidence" value="ECO:0007669"/>
    <property type="project" value="TreeGrafter"/>
</dbReference>
<dbReference type="Proteomes" id="UP001176059">
    <property type="component" value="Unassembled WGS sequence"/>
</dbReference>
<organism evidence="4 5">
    <name type="scientific">Lentinula guzmanii</name>
    <dbReference type="NCBI Taxonomy" id="2804957"/>
    <lineage>
        <taxon>Eukaryota</taxon>
        <taxon>Fungi</taxon>
        <taxon>Dikarya</taxon>
        <taxon>Basidiomycota</taxon>
        <taxon>Agaricomycotina</taxon>
        <taxon>Agaricomycetes</taxon>
        <taxon>Agaricomycetidae</taxon>
        <taxon>Agaricales</taxon>
        <taxon>Marasmiineae</taxon>
        <taxon>Omphalotaceae</taxon>
        <taxon>Lentinula</taxon>
    </lineage>
</organism>
<sequence>MPLFKKNKNLIPPVESSVSSSSPRSKSPSVLSKSSLPSYRSNASTYVASRDGDPYSANESVPPSSNIPDQASYDDSGASYADRYRRGNAVGDVYSRGGAQLDQDRSELFAGFNPQKSGSGRFFDGPGAGRDPAPGEENDEDVEGIKTQTRFIKQESVNSTRNALMMARQAEETARGTLSKLGDQSGPCHHLIFMWFVLLITSITESLANTERHLDLAKSHGQRAEDKTDELKQLNRSIFRPVITFNKDAKRRAQEAKIQDRYEEERLERERTMMDVRETQNRLGRAATYGRGNDDENLLYNGPPGGTAEESIAGGGSGRFRKSEQQRTRNREMNSRYRFEATASDDELEDELDENLDEISDVTKRLKALGAAMSQELDTQNSRIDNITSKTDGVDMKLANLTRRQKKF</sequence>
<gene>
    <name evidence="4" type="ORF">DFJ43DRAFT_572977</name>
</gene>
<feature type="region of interest" description="Disordered" evidence="2">
    <location>
        <begin position="110"/>
        <end position="141"/>
    </location>
</feature>
<evidence type="ECO:0000259" key="3">
    <source>
        <dbReference type="PROSITE" id="PS50192"/>
    </source>
</evidence>
<dbReference type="Gene3D" id="1.20.5.110">
    <property type="match status" value="2"/>
</dbReference>
<comment type="similarity">
    <text evidence="1">Belongs to the SNAP-25 family.</text>
</comment>
<dbReference type="CDD" id="cd15857">
    <property type="entry name" value="SNARE_SEC9C"/>
    <property type="match status" value="1"/>
</dbReference>
<name>A0AA38JMD2_9AGAR</name>
<protein>
    <submittedName>
        <fullName evidence="4">Protein transporter SEC9</fullName>
    </submittedName>
</protein>
<feature type="compositionally biased region" description="Low complexity" evidence="2">
    <location>
        <begin position="16"/>
        <end position="41"/>
    </location>
</feature>
<accession>A0AA38JMD2</accession>
<dbReference type="GO" id="GO:0005484">
    <property type="term" value="F:SNAP receptor activity"/>
    <property type="evidence" value="ECO:0007669"/>
    <property type="project" value="TreeGrafter"/>
</dbReference>
<dbReference type="SMART" id="SM00397">
    <property type="entry name" value="t_SNARE"/>
    <property type="match status" value="1"/>
</dbReference>
<dbReference type="AlphaFoldDB" id="A0AA38JMD2"/>
<dbReference type="SUPFAM" id="SSF58038">
    <property type="entry name" value="SNARE fusion complex"/>
    <property type="match status" value="2"/>
</dbReference>
<dbReference type="InterPro" id="IPR000727">
    <property type="entry name" value="T_SNARE_dom"/>
</dbReference>
<dbReference type="PANTHER" id="PTHR19305:SF9">
    <property type="entry name" value="SYNAPTOSOMAL-ASSOCIATED PROTEIN 29"/>
    <property type="match status" value="1"/>
</dbReference>